<protein>
    <recommendedName>
        <fullName evidence="1">PiggyBac transposable element-derived protein domain-containing protein</fullName>
    </recommendedName>
</protein>
<dbReference type="OrthoDB" id="6507178at2759"/>
<reference evidence="2 3" key="1">
    <citation type="submission" date="2015-01" db="EMBL/GenBank/DDBJ databases">
        <title>Evolution of Trichinella species and genotypes.</title>
        <authorList>
            <person name="Korhonen P.K."/>
            <person name="Edoardo P."/>
            <person name="Giuseppe L.R."/>
            <person name="Gasser R.B."/>
        </authorList>
    </citation>
    <scope>NUCLEOTIDE SEQUENCE [LARGE SCALE GENOMIC DNA]</scope>
    <source>
        <strain evidence="2">ISS1980</strain>
    </source>
</reference>
<accession>A0A0V1M7I9</accession>
<keyword evidence="3" id="KW-1185">Reference proteome</keyword>
<dbReference type="PANTHER" id="PTHR46599">
    <property type="entry name" value="PIGGYBAC TRANSPOSABLE ELEMENT-DERIVED PROTEIN 4"/>
    <property type="match status" value="1"/>
</dbReference>
<dbReference type="EMBL" id="JYDO01000190">
    <property type="protein sequence ID" value="KRZ67635.1"/>
    <property type="molecule type" value="Genomic_DNA"/>
</dbReference>
<name>A0A0V1M7I9_9BILA</name>
<dbReference type="InterPro" id="IPR029526">
    <property type="entry name" value="PGBD"/>
</dbReference>
<organism evidence="2 3">
    <name type="scientific">Trichinella papuae</name>
    <dbReference type="NCBI Taxonomy" id="268474"/>
    <lineage>
        <taxon>Eukaryota</taxon>
        <taxon>Metazoa</taxon>
        <taxon>Ecdysozoa</taxon>
        <taxon>Nematoda</taxon>
        <taxon>Enoplea</taxon>
        <taxon>Dorylaimia</taxon>
        <taxon>Trichinellida</taxon>
        <taxon>Trichinellidae</taxon>
        <taxon>Trichinella</taxon>
    </lineage>
</organism>
<dbReference type="Pfam" id="PF13843">
    <property type="entry name" value="DDE_Tnp_1_7"/>
    <property type="match status" value="1"/>
</dbReference>
<dbReference type="Proteomes" id="UP000054843">
    <property type="component" value="Unassembled WGS sequence"/>
</dbReference>
<feature type="domain" description="PiggyBac transposable element-derived protein" evidence="1">
    <location>
        <begin position="67"/>
        <end position="164"/>
    </location>
</feature>
<evidence type="ECO:0000313" key="3">
    <source>
        <dbReference type="Proteomes" id="UP000054843"/>
    </source>
</evidence>
<sequence>MVAQIHRHTNRRMRILKKREFTYSEINAALGTIIRAGADNDNMSAVEELYLQNDSRPFYRCAMSSSEERQTRLSNTIVEQLAQPFVQSNRNVFMDRYFTSHSIVQHLLENSLTAVGTVSANRHDVPLCLRNTRRRDVYSTLAVYEHNKKVIMISYVPRKKRDVLLMTSCHKMLK</sequence>
<gene>
    <name evidence="2" type="ORF">T10_3872</name>
</gene>
<dbReference type="STRING" id="268474.A0A0V1M7I9"/>
<dbReference type="PANTHER" id="PTHR46599:SF3">
    <property type="entry name" value="PIGGYBAC TRANSPOSABLE ELEMENT-DERIVED PROTEIN 4"/>
    <property type="match status" value="1"/>
</dbReference>
<dbReference type="AlphaFoldDB" id="A0A0V1M7I9"/>
<comment type="caution">
    <text evidence="2">The sequence shown here is derived from an EMBL/GenBank/DDBJ whole genome shotgun (WGS) entry which is preliminary data.</text>
</comment>
<proteinExistence type="predicted"/>
<evidence type="ECO:0000313" key="2">
    <source>
        <dbReference type="EMBL" id="KRZ67635.1"/>
    </source>
</evidence>
<evidence type="ECO:0000259" key="1">
    <source>
        <dbReference type="Pfam" id="PF13843"/>
    </source>
</evidence>